<proteinExistence type="predicted"/>
<dbReference type="InterPro" id="IPR016181">
    <property type="entry name" value="Acyl_CoA_acyltransferase"/>
</dbReference>
<dbReference type="AlphaFoldDB" id="A9HXN0"/>
<sequence length="217" mass="24398">MPALALGAFPGWFARIMELRIDVDPGSWKLDNELQSLYNRITCPGDRLYDMPEARTDIPGLVLRYREADGEFYVYVVDQARGRLAGYTVFNRLVELGRRADPLLRAPHSKYDPAYQRRGLAAAVYRRALDAGQCLITGARQSVGARALWQSLARQYEFGYVDVRRKVVTDLGRQVADPVLQDLHTRMVLLGRGWSWQGLAQAVAMRNRGSASQPDAG</sequence>
<evidence type="ECO:0000313" key="1">
    <source>
        <dbReference type="EMBL" id="CAP43824.1"/>
    </source>
</evidence>
<dbReference type="eggNOG" id="ENOG502ZU3U">
    <property type="taxonomic scope" value="Bacteria"/>
</dbReference>
<dbReference type="Proteomes" id="UP000001225">
    <property type="component" value="Chromosome"/>
</dbReference>
<evidence type="ECO:0000313" key="2">
    <source>
        <dbReference type="Proteomes" id="UP000001225"/>
    </source>
</evidence>
<dbReference type="SUPFAM" id="SSF55729">
    <property type="entry name" value="Acyl-CoA N-acyltransferases (Nat)"/>
    <property type="match status" value="1"/>
</dbReference>
<gene>
    <name evidence="1" type="ordered locus">Bpet3481</name>
</gene>
<organism evidence="1 2">
    <name type="scientific">Bordetella petrii (strain ATCC BAA-461 / DSM 12804 / CCUG 43448 / CIP 107267 / Se-1111R)</name>
    <dbReference type="NCBI Taxonomy" id="340100"/>
    <lineage>
        <taxon>Bacteria</taxon>
        <taxon>Pseudomonadati</taxon>
        <taxon>Pseudomonadota</taxon>
        <taxon>Betaproteobacteria</taxon>
        <taxon>Burkholderiales</taxon>
        <taxon>Alcaligenaceae</taxon>
        <taxon>Bordetella</taxon>
    </lineage>
</organism>
<dbReference type="KEGG" id="bpt:Bpet3481"/>
<protein>
    <submittedName>
        <fullName evidence="1">Uncharacterized protein</fullName>
    </submittedName>
</protein>
<keyword evidence="2" id="KW-1185">Reference proteome</keyword>
<name>A9HXN0_BORPD</name>
<accession>A9HXN0</accession>
<dbReference type="EMBL" id="AM902716">
    <property type="protein sequence ID" value="CAP43824.1"/>
    <property type="molecule type" value="Genomic_DNA"/>
</dbReference>
<reference evidence="1 2" key="1">
    <citation type="journal article" date="2008" name="BMC Genomics">
        <title>The missing link: Bordetella petrii is endowed with both the metabolic versatility of environmental bacteria and virulence traits of pathogenic Bordetellae.</title>
        <authorList>
            <person name="Gross R."/>
            <person name="Guzman C.A."/>
            <person name="Sebaihia M."/>
            <person name="Martins Dos Santos V.A."/>
            <person name="Pieper D.H."/>
            <person name="Koebnik R."/>
            <person name="Lechner M."/>
            <person name="Bartels D."/>
            <person name="Buhrmester J."/>
            <person name="Choudhuri J.V."/>
            <person name="Ebensen T."/>
            <person name="Gaigalat L."/>
            <person name="Herrmann S."/>
            <person name="Khachane A.N."/>
            <person name="Larisch C."/>
            <person name="Link S."/>
            <person name="Linke B."/>
            <person name="Meyer F."/>
            <person name="Mormann S."/>
            <person name="Nakunst D."/>
            <person name="Rueckert C."/>
            <person name="Schneiker-Bekel S."/>
            <person name="Schulze K."/>
            <person name="Vorhoelter F.J."/>
            <person name="Yevsa T."/>
            <person name="Engle J.T."/>
            <person name="Goldman W.E."/>
            <person name="Puehler A."/>
            <person name="Goebel U.B."/>
            <person name="Goesmann A."/>
            <person name="Bloecker H."/>
            <person name="Kaiser O."/>
            <person name="Martinez-Arias R."/>
        </authorList>
    </citation>
    <scope>NUCLEOTIDE SEQUENCE [LARGE SCALE GENOMIC DNA]</scope>
    <source>
        <strain evidence="2">ATCC BAA-461 / DSM 12804 / CCUG 43448 / CIP 107267 / Se-1111R</strain>
    </source>
</reference>